<name>D5FM49_9VIRU</name>
<protein>
    <submittedName>
        <fullName evidence="1">ORF61</fullName>
    </submittedName>
</protein>
<dbReference type="KEGG" id="vg:35414707"/>
<keyword evidence="2" id="KW-1185">Reference proteome</keyword>
<sequence>MATVRLDAPTVSTVDRSSDIQFILPEKIYFRGGTHRAIPLIGEPEFNEKLLCQDDLTLLKFGLEYFLRTTPFIKSFWMTEFGIVLVTDVLTEYGMRIWRAINRLRLNDPRAPTLIEIQAHINHLSRRSMSPPSVYAIIGSSECPVLKRMHSLFMSIRDSNMACVDGEPESHLLLHNQVRTILDSLTARLPFFLEFETPAPMSAYTYVDRVGAMCERGEVIMYTAIPPLLITRDVDLWAILGELYAESCYWLLQLRKPDNAIELMDFIHRKTGYTTTTIELISNLSDRSVIIDMLNFLYELEASEFMWVFWTMI</sequence>
<organism evidence="1">
    <name type="scientific">black bullhead herpesvirus</name>
    <dbReference type="NCBI Taxonomy" id="508441"/>
    <lineage>
        <taxon>Viruses</taxon>
        <taxon>Duplodnaviria</taxon>
        <taxon>Heunggongvirae</taxon>
        <taxon>Peploviricota</taxon>
        <taxon>Herviviricetes</taxon>
        <taxon>Herpesvirales</taxon>
        <taxon>Alloherpesviridae</taxon>
        <taxon>Ictavirus</taxon>
        <taxon>Ictavirus ictaluridallo2</taxon>
    </lineage>
</organism>
<accession>D5FM49</accession>
<dbReference type="OrthoDB" id="30565at10239"/>
<reference evidence="1" key="1">
    <citation type="journal article" date="2018" name="Arch. Virol.">
        <title>Complete genome sequence and analysis of ictalurid herpesvirus 2.</title>
        <authorList>
            <person name="Borzak R."/>
            <person name="Haluk T."/>
            <person name="Bartha D."/>
            <person name="Doszpoly A."/>
        </authorList>
    </citation>
    <scope>NUCLEOTIDE SEQUENCE</scope>
    <source>
        <strain evidence="1">760/94</strain>
    </source>
</reference>
<evidence type="ECO:0000313" key="1">
    <source>
        <dbReference type="EMBL" id="ACZ55876.1"/>
    </source>
</evidence>
<dbReference type="RefSeq" id="YP_009447887.1">
    <property type="nucleotide sequence ID" value="NC_036579.1"/>
</dbReference>
<dbReference type="GeneID" id="35414707"/>
<dbReference type="EMBL" id="MG271984">
    <property type="protein sequence ID" value="ACZ55876.1"/>
    <property type="molecule type" value="Genomic_DNA"/>
</dbReference>
<proteinExistence type="predicted"/>
<dbReference type="Proteomes" id="UP000242696">
    <property type="component" value="Segment"/>
</dbReference>
<evidence type="ECO:0000313" key="2">
    <source>
        <dbReference type="Proteomes" id="UP000242696"/>
    </source>
</evidence>